<name>A0ABU7EYB2_9TELE</name>
<dbReference type="Proteomes" id="UP001352852">
    <property type="component" value="Unassembled WGS sequence"/>
</dbReference>
<dbReference type="EMBL" id="JAHUTJ010070561">
    <property type="protein sequence ID" value="MED6292206.1"/>
    <property type="molecule type" value="Genomic_DNA"/>
</dbReference>
<reference evidence="1 2" key="1">
    <citation type="submission" date="2021-06" db="EMBL/GenBank/DDBJ databases">
        <authorList>
            <person name="Palmer J.M."/>
        </authorList>
    </citation>
    <scope>NUCLEOTIDE SEQUENCE [LARGE SCALE GENOMIC DNA]</scope>
    <source>
        <strain evidence="1 2">CL_MEX2019</strain>
        <tissue evidence="1">Muscle</tissue>
    </source>
</reference>
<keyword evidence="2" id="KW-1185">Reference proteome</keyword>
<evidence type="ECO:0000313" key="1">
    <source>
        <dbReference type="EMBL" id="MED6292206.1"/>
    </source>
</evidence>
<organism evidence="1 2">
    <name type="scientific">Characodon lateralis</name>
    <dbReference type="NCBI Taxonomy" id="208331"/>
    <lineage>
        <taxon>Eukaryota</taxon>
        <taxon>Metazoa</taxon>
        <taxon>Chordata</taxon>
        <taxon>Craniata</taxon>
        <taxon>Vertebrata</taxon>
        <taxon>Euteleostomi</taxon>
        <taxon>Actinopterygii</taxon>
        <taxon>Neopterygii</taxon>
        <taxon>Teleostei</taxon>
        <taxon>Neoteleostei</taxon>
        <taxon>Acanthomorphata</taxon>
        <taxon>Ovalentaria</taxon>
        <taxon>Atherinomorphae</taxon>
        <taxon>Cyprinodontiformes</taxon>
        <taxon>Goodeidae</taxon>
        <taxon>Characodon</taxon>
    </lineage>
</organism>
<accession>A0ABU7EYB2</accession>
<protein>
    <submittedName>
        <fullName evidence="1">Uncharacterized protein</fullName>
    </submittedName>
</protein>
<proteinExistence type="predicted"/>
<sequence length="99" mass="11184">MQILFNPYSTESTTTKYLMFKLITFIVFLQIELWNRRHCAVMLWGTYVSCSRSAPSLKATDENKLYSGVRAVSCIMLKSSSKQSGLHGDKPLPDAKDST</sequence>
<gene>
    <name evidence="1" type="ORF">CHARACLAT_031263</name>
</gene>
<comment type="caution">
    <text evidence="1">The sequence shown here is derived from an EMBL/GenBank/DDBJ whole genome shotgun (WGS) entry which is preliminary data.</text>
</comment>
<evidence type="ECO:0000313" key="2">
    <source>
        <dbReference type="Proteomes" id="UP001352852"/>
    </source>
</evidence>